<dbReference type="RefSeq" id="WP_073174601.1">
    <property type="nucleotide sequence ID" value="NZ_FQVE01000004.1"/>
</dbReference>
<feature type="signal peptide" evidence="1">
    <location>
        <begin position="1"/>
        <end position="20"/>
    </location>
</feature>
<organism evidence="2 3">
    <name type="scientific">Chryseobacterium vrystaatense</name>
    <dbReference type="NCBI Taxonomy" id="307480"/>
    <lineage>
        <taxon>Bacteria</taxon>
        <taxon>Pseudomonadati</taxon>
        <taxon>Bacteroidota</taxon>
        <taxon>Flavobacteriia</taxon>
        <taxon>Flavobacteriales</taxon>
        <taxon>Weeksellaceae</taxon>
        <taxon>Chryseobacterium group</taxon>
        <taxon>Chryseobacterium</taxon>
    </lineage>
</organism>
<evidence type="ECO:0000256" key="1">
    <source>
        <dbReference type="SAM" id="SignalP"/>
    </source>
</evidence>
<reference evidence="3" key="1">
    <citation type="submission" date="2016-11" db="EMBL/GenBank/DDBJ databases">
        <authorList>
            <person name="Varghese N."/>
            <person name="Submissions S."/>
        </authorList>
    </citation>
    <scope>NUCLEOTIDE SEQUENCE [LARGE SCALE GENOMIC DNA]</scope>
    <source>
        <strain evidence="3">YR203</strain>
    </source>
</reference>
<evidence type="ECO:0000313" key="3">
    <source>
        <dbReference type="Proteomes" id="UP000184108"/>
    </source>
</evidence>
<proteinExistence type="predicted"/>
<gene>
    <name evidence="2" type="ORF">SAMN02787073_3384</name>
</gene>
<evidence type="ECO:0008006" key="4">
    <source>
        <dbReference type="Google" id="ProtNLM"/>
    </source>
</evidence>
<dbReference type="AlphaFoldDB" id="A0A1M5GJY0"/>
<protein>
    <recommendedName>
        <fullName evidence="4">NVEALA protein</fullName>
    </recommendedName>
</protein>
<dbReference type="EMBL" id="FQVE01000004">
    <property type="protein sequence ID" value="SHG04044.1"/>
    <property type="molecule type" value="Genomic_DNA"/>
</dbReference>
<sequence length="92" mass="10278">MKKFILLATFVVAGLVNVNAKSFGENKIDDSQKTQEQKIENTEKQDLHETNQQKGFNCVSYNLSCGWPGFTCGYSIGEILLAIWENDNNVCG</sequence>
<keyword evidence="1" id="KW-0732">Signal</keyword>
<dbReference type="Proteomes" id="UP000184108">
    <property type="component" value="Unassembled WGS sequence"/>
</dbReference>
<name>A0A1M5GJY0_9FLAO</name>
<accession>A0A1M5GJY0</accession>
<feature type="chain" id="PRO_5009910477" description="NVEALA protein" evidence="1">
    <location>
        <begin position="21"/>
        <end position="92"/>
    </location>
</feature>
<evidence type="ECO:0000313" key="2">
    <source>
        <dbReference type="EMBL" id="SHG04044.1"/>
    </source>
</evidence>